<name>A0A916JG06_9BACT</name>
<dbReference type="InterPro" id="IPR015919">
    <property type="entry name" value="Cadherin-like_sf"/>
</dbReference>
<dbReference type="Pfam" id="PF02449">
    <property type="entry name" value="Glyco_hydro_42"/>
    <property type="match status" value="1"/>
</dbReference>
<gene>
    <name evidence="4" type="ORF">DYBT9275_04559</name>
</gene>
<dbReference type="Gene3D" id="2.60.40.10">
    <property type="entry name" value="Immunoglobulins"/>
    <property type="match status" value="3"/>
</dbReference>
<keyword evidence="1" id="KW-0378">Hydrolase</keyword>
<organism evidence="4 5">
    <name type="scientific">Dyadobacter helix</name>
    <dbReference type="NCBI Taxonomy" id="2822344"/>
    <lineage>
        <taxon>Bacteria</taxon>
        <taxon>Pseudomonadati</taxon>
        <taxon>Bacteroidota</taxon>
        <taxon>Cytophagia</taxon>
        <taxon>Cytophagales</taxon>
        <taxon>Spirosomataceae</taxon>
        <taxon>Dyadobacter</taxon>
    </lineage>
</organism>
<dbReference type="SUPFAM" id="SSF51445">
    <property type="entry name" value="(Trans)glycosidases"/>
    <property type="match status" value="1"/>
</dbReference>
<reference evidence="4" key="1">
    <citation type="submission" date="2021-04" db="EMBL/GenBank/DDBJ databases">
        <authorList>
            <person name="Rodrigo-Torres L."/>
            <person name="Arahal R. D."/>
            <person name="Lucena T."/>
        </authorList>
    </citation>
    <scope>NUCLEOTIDE SEQUENCE</scope>
    <source>
        <strain evidence="4">CECT 9275</strain>
    </source>
</reference>
<dbReference type="SMART" id="SM00736">
    <property type="entry name" value="CADG"/>
    <property type="match status" value="2"/>
</dbReference>
<dbReference type="InterPro" id="IPR026444">
    <property type="entry name" value="Secre_tail"/>
</dbReference>
<evidence type="ECO:0000313" key="4">
    <source>
        <dbReference type="EMBL" id="CAG5009735.1"/>
    </source>
</evidence>
<dbReference type="InterPro" id="IPR006644">
    <property type="entry name" value="Cadg"/>
</dbReference>
<feature type="domain" description="Dystroglycan-type cadherin-like" evidence="3">
    <location>
        <begin position="482"/>
        <end position="572"/>
    </location>
</feature>
<keyword evidence="2" id="KW-0326">Glycosidase</keyword>
<dbReference type="Pfam" id="PF05345">
    <property type="entry name" value="He_PIG"/>
    <property type="match status" value="3"/>
</dbReference>
<dbReference type="SUPFAM" id="SSF49313">
    <property type="entry name" value="Cadherin-like"/>
    <property type="match status" value="3"/>
</dbReference>
<dbReference type="GO" id="GO:0005509">
    <property type="term" value="F:calcium ion binding"/>
    <property type="evidence" value="ECO:0007669"/>
    <property type="project" value="InterPro"/>
</dbReference>
<feature type="domain" description="Dystroglycan-type cadherin-like" evidence="3">
    <location>
        <begin position="576"/>
        <end position="666"/>
    </location>
</feature>
<dbReference type="GO" id="GO:0004565">
    <property type="term" value="F:beta-galactosidase activity"/>
    <property type="evidence" value="ECO:0007669"/>
    <property type="project" value="InterPro"/>
</dbReference>
<dbReference type="Gene3D" id="3.20.20.80">
    <property type="entry name" value="Glycosidases"/>
    <property type="match status" value="1"/>
</dbReference>
<comment type="caution">
    <text evidence="4">The sequence shown here is derived from an EMBL/GenBank/DDBJ whole genome shotgun (WGS) entry which is preliminary data.</text>
</comment>
<dbReference type="RefSeq" id="WP_215240925.1">
    <property type="nucleotide sequence ID" value="NZ_CAJRAF010000002.1"/>
</dbReference>
<dbReference type="InterPro" id="IPR017853">
    <property type="entry name" value="GH"/>
</dbReference>
<accession>A0A916JG06</accession>
<dbReference type="GO" id="GO:0005975">
    <property type="term" value="P:carbohydrate metabolic process"/>
    <property type="evidence" value="ECO:0007669"/>
    <property type="project" value="InterPro"/>
</dbReference>
<sequence>MAPFSCKLTQCRTGFILLLILSTYFKSLGQETATTESTDNQRYLALMLLNLPVEKGPEVEIIRMGQQYGMNAVYLTIPWDKVYYTSPTDPPNWEKYDEQIKTATGLGMKIALRIHIGRHNTRINGFWDASDSQISDSGKPLLGGYQDTSFGFDNQPIVDKAVGFVKEVVSRYKYLQAEKKLLFVSVTNTPTQEGEYPGGIITDGKETAAGYDYSPRMVKGFRAFLKEHYTKIERLNFLWGTTFKSFDDPAPPSTPWEPGEAFRQRFGKDWYIYRHMTMKKFVEQMVSAVKGIDPGIKYVSDYGSVFDLSSVVRGTIGYKDLNKKTDGIKVNDALSAYDHRWSVDILKSDSPPNFITANELFVSQYYDNNTHQKQITENFEHGANVVAVVVSTIAQMQRSEPFLRSSSSVWLNRPMEPIVYQDSVSYRMSAAVEKRGASSLIYDQWAKKAYADPARPRPVRIRLNEDLLSDEYWKDASNYPPYVLQPIPMQIIPVNKDFAYRLPTNAFADVDGTIVRMEVESLPSWLKYEGGQLKGRPATIADYRITVKGIDDEGGTTEAFFTIRVDTRENANKPPTVNSNFSNQTIAINKEFSLPIPPDAFIDVDGKITKVEAKDLPDWLKFTNGGFVGTPVKLGEYRVFLKAYDDLNAFVETYFTIRVVEPHMLNSPPFAFSTLPIKYASLNHPFSFVLPNVFGDNDGYISSITIQNRPSWLNFSLNQFSGTPTEEGEYRLIIRAFDNGGAYVDLPFILIVEIPRLRFELVRGGKAIDQQIIRKLEGDDVIPYSILPPLLNIYAYGNFDYDQVIFELNGPYRKRSVTSKFPYALYENESGFPAFAGRYTLTVTATNKDSSVVTNSIQFGISYGDSVNITRDIKEWQFYPNPTENIVNIKLPESQSNINIQYALVTISGKKIPVNTHVVHVSDNLASVDVGALGIPSGIYFLRLEKEGVLLQQFKIFKK</sequence>
<keyword evidence="5" id="KW-1185">Reference proteome</keyword>
<dbReference type="GO" id="GO:0016020">
    <property type="term" value="C:membrane"/>
    <property type="evidence" value="ECO:0007669"/>
    <property type="project" value="InterPro"/>
</dbReference>
<dbReference type="Pfam" id="PF18962">
    <property type="entry name" value="Por_Secre_tail"/>
    <property type="match status" value="1"/>
</dbReference>
<proteinExistence type="predicted"/>
<dbReference type="AlphaFoldDB" id="A0A916JG06"/>
<dbReference type="GO" id="GO:0009341">
    <property type="term" value="C:beta-galactosidase complex"/>
    <property type="evidence" value="ECO:0007669"/>
    <property type="project" value="InterPro"/>
</dbReference>
<dbReference type="EMBL" id="CAJRAF010000002">
    <property type="protein sequence ID" value="CAG5009735.1"/>
    <property type="molecule type" value="Genomic_DNA"/>
</dbReference>
<dbReference type="InterPro" id="IPR013529">
    <property type="entry name" value="Glyco_hydro_42_N"/>
</dbReference>
<evidence type="ECO:0000256" key="1">
    <source>
        <dbReference type="ARBA" id="ARBA00022801"/>
    </source>
</evidence>
<evidence type="ECO:0000313" key="5">
    <source>
        <dbReference type="Proteomes" id="UP000680038"/>
    </source>
</evidence>
<dbReference type="NCBIfam" id="TIGR04183">
    <property type="entry name" value="Por_Secre_tail"/>
    <property type="match status" value="1"/>
</dbReference>
<dbReference type="InterPro" id="IPR013783">
    <property type="entry name" value="Ig-like_fold"/>
</dbReference>
<dbReference type="Proteomes" id="UP000680038">
    <property type="component" value="Unassembled WGS sequence"/>
</dbReference>
<protein>
    <recommendedName>
        <fullName evidence="3">Dystroglycan-type cadherin-like domain-containing protein</fullName>
    </recommendedName>
</protein>
<evidence type="ECO:0000256" key="2">
    <source>
        <dbReference type="ARBA" id="ARBA00023295"/>
    </source>
</evidence>
<evidence type="ECO:0000259" key="3">
    <source>
        <dbReference type="SMART" id="SM00736"/>
    </source>
</evidence>